<evidence type="ECO:0000313" key="1">
    <source>
        <dbReference type="EMBL" id="VDI13901.1"/>
    </source>
</evidence>
<evidence type="ECO:0000313" key="2">
    <source>
        <dbReference type="Proteomes" id="UP000596742"/>
    </source>
</evidence>
<name>A0A8B6D437_MYTGA</name>
<dbReference type="OrthoDB" id="6103198at2759"/>
<dbReference type="AlphaFoldDB" id="A0A8B6D437"/>
<gene>
    <name evidence="1" type="ORF">MGAL_10B080290</name>
</gene>
<accession>A0A8B6D437</accession>
<dbReference type="EMBL" id="UYJE01002822">
    <property type="protein sequence ID" value="VDI13901.1"/>
    <property type="molecule type" value="Genomic_DNA"/>
</dbReference>
<comment type="caution">
    <text evidence="1">The sequence shown here is derived from an EMBL/GenBank/DDBJ whole genome shotgun (WGS) entry which is preliminary data.</text>
</comment>
<organism evidence="1 2">
    <name type="scientific">Mytilus galloprovincialis</name>
    <name type="common">Mediterranean mussel</name>
    <dbReference type="NCBI Taxonomy" id="29158"/>
    <lineage>
        <taxon>Eukaryota</taxon>
        <taxon>Metazoa</taxon>
        <taxon>Spiralia</taxon>
        <taxon>Lophotrochozoa</taxon>
        <taxon>Mollusca</taxon>
        <taxon>Bivalvia</taxon>
        <taxon>Autobranchia</taxon>
        <taxon>Pteriomorphia</taxon>
        <taxon>Mytilida</taxon>
        <taxon>Mytiloidea</taxon>
        <taxon>Mytilidae</taxon>
        <taxon>Mytilinae</taxon>
        <taxon>Mytilus</taxon>
    </lineage>
</organism>
<dbReference type="Proteomes" id="UP000596742">
    <property type="component" value="Unassembled WGS sequence"/>
</dbReference>
<proteinExistence type="predicted"/>
<protein>
    <submittedName>
        <fullName evidence="1">Uncharacterized protein</fullName>
    </submittedName>
</protein>
<reference evidence="1" key="1">
    <citation type="submission" date="2018-11" db="EMBL/GenBank/DDBJ databases">
        <authorList>
            <person name="Alioto T."/>
            <person name="Alioto T."/>
        </authorList>
    </citation>
    <scope>NUCLEOTIDE SEQUENCE</scope>
</reference>
<sequence>MLTVYFRVAARHIGNEHIINQTQGHVESNFTEYNIDCYMETEVTRYNAEELPPEWDVPSNKIQIRNHSVTWSYQIQDKSNLTGFKVWFMNWETEGCKLVLLNNTYDNLMNFKTHLPDNIKNTPALSVNVYPLVEIGSIKHVQWKGLSFLNVSGNSIKVVFGLQHISSMNFSLYRKNGKLVYSKRVQGSMVVVKHLPRGVYFFEVRKLRHYIYINSTNFNGLMIYKTKAKNVRYVRFDKIQ</sequence>
<keyword evidence="2" id="KW-1185">Reference proteome</keyword>